<evidence type="ECO:0008006" key="3">
    <source>
        <dbReference type="Google" id="ProtNLM"/>
    </source>
</evidence>
<gene>
    <name evidence="1" type="ORF">M8A51_22235</name>
</gene>
<comment type="caution">
    <text evidence="1">The sequence shown here is derived from an EMBL/GenBank/DDBJ whole genome shotgun (WGS) entry which is preliminary data.</text>
</comment>
<sequence>MSRTAAWLAAALALTACSPTPDERAAAQLTQLAQTALARPDRVVVLRELDAVAWQRAEVFGPYTPEPSLPEKLKRDARVSTIGIDGRDDVVMLVLWDAQQQPAAVFAFPRGTADLSAIAGQPFYRTDCFVLGTGQPPRPALRANC</sequence>
<evidence type="ECO:0000313" key="1">
    <source>
        <dbReference type="EMBL" id="MCM5682257.1"/>
    </source>
</evidence>
<protein>
    <recommendedName>
        <fullName evidence="3">Lipoprotein</fullName>
    </recommendedName>
</protein>
<dbReference type="RefSeq" id="WP_251780732.1">
    <property type="nucleotide sequence ID" value="NZ_JAMKFE010000017.1"/>
</dbReference>
<dbReference type="EMBL" id="JAMKFE010000017">
    <property type="protein sequence ID" value="MCM5682257.1"/>
    <property type="molecule type" value="Genomic_DNA"/>
</dbReference>
<accession>A0ABT0YU36</accession>
<reference evidence="1" key="1">
    <citation type="submission" date="2022-05" db="EMBL/GenBank/DDBJ databases">
        <title>Schlegelella sp. nov., isolated from mangrove soil.</title>
        <authorList>
            <person name="Liu Y."/>
            <person name="Ge X."/>
            <person name="Liu W."/>
        </authorList>
    </citation>
    <scope>NUCLEOTIDE SEQUENCE</scope>
    <source>
        <strain evidence="1">S2-27</strain>
    </source>
</reference>
<organism evidence="1 2">
    <name type="scientific">Caldimonas mangrovi</name>
    <dbReference type="NCBI Taxonomy" id="2944811"/>
    <lineage>
        <taxon>Bacteria</taxon>
        <taxon>Pseudomonadati</taxon>
        <taxon>Pseudomonadota</taxon>
        <taxon>Betaproteobacteria</taxon>
        <taxon>Burkholderiales</taxon>
        <taxon>Sphaerotilaceae</taxon>
        <taxon>Caldimonas</taxon>
    </lineage>
</organism>
<name>A0ABT0YU36_9BURK</name>
<keyword evidence="2" id="KW-1185">Reference proteome</keyword>
<evidence type="ECO:0000313" key="2">
    <source>
        <dbReference type="Proteomes" id="UP001165541"/>
    </source>
</evidence>
<dbReference type="PROSITE" id="PS51257">
    <property type="entry name" value="PROKAR_LIPOPROTEIN"/>
    <property type="match status" value="1"/>
</dbReference>
<dbReference type="Proteomes" id="UP001165541">
    <property type="component" value="Unassembled WGS sequence"/>
</dbReference>
<proteinExistence type="predicted"/>